<evidence type="ECO:0000256" key="1">
    <source>
        <dbReference type="SAM" id="MobiDB-lite"/>
    </source>
</evidence>
<organism evidence="2 3">
    <name type="scientific">Phytophthora nicotianae CJ01A1</name>
    <dbReference type="NCBI Taxonomy" id="1317063"/>
    <lineage>
        <taxon>Eukaryota</taxon>
        <taxon>Sar</taxon>
        <taxon>Stramenopiles</taxon>
        <taxon>Oomycota</taxon>
        <taxon>Peronosporomycetes</taxon>
        <taxon>Peronosporales</taxon>
        <taxon>Peronosporaceae</taxon>
        <taxon>Phytophthora</taxon>
    </lineage>
</organism>
<accession>W2XFG7</accession>
<feature type="compositionally biased region" description="Basic and acidic residues" evidence="1">
    <location>
        <begin position="123"/>
        <end position="140"/>
    </location>
</feature>
<evidence type="ECO:0000313" key="2">
    <source>
        <dbReference type="EMBL" id="ETP21133.1"/>
    </source>
</evidence>
<sequence>MSLSERILSHVNASQLHRSTNVVLQEEFSTLDEAVGDILAIFANVEEVRDAVHQLEQKLHNKLKGRTSGIKVVAVEVKEEEKNEDENVNKHKKQKVVEEPKRSELTEFATTGDKKKSWALTPRSRDSELSFEHDDCQSKD</sequence>
<protein>
    <submittedName>
        <fullName evidence="2">Uncharacterized protein</fullName>
    </submittedName>
</protein>
<dbReference type="AlphaFoldDB" id="W2XFG7"/>
<proteinExistence type="predicted"/>
<reference evidence="2 3" key="1">
    <citation type="submission" date="2013-11" db="EMBL/GenBank/DDBJ databases">
        <title>The Genome Sequence of Phytophthora parasitica CJ01A1.</title>
        <authorList>
            <consortium name="The Broad Institute Genomics Platform"/>
            <person name="Russ C."/>
            <person name="Tyler B."/>
            <person name="Panabieres F."/>
            <person name="Shan W."/>
            <person name="Tripathy S."/>
            <person name="Grunwald N."/>
            <person name="Machado M."/>
            <person name="Johnson C.S."/>
            <person name="Walker B."/>
            <person name="Young S.K."/>
            <person name="Zeng Q."/>
            <person name="Gargeya S."/>
            <person name="Fitzgerald M."/>
            <person name="Haas B."/>
            <person name="Abouelleil A."/>
            <person name="Allen A.W."/>
            <person name="Alvarado L."/>
            <person name="Arachchi H.M."/>
            <person name="Berlin A.M."/>
            <person name="Chapman S.B."/>
            <person name="Gainer-Dewar J."/>
            <person name="Goldberg J."/>
            <person name="Griggs A."/>
            <person name="Gujja S."/>
            <person name="Hansen M."/>
            <person name="Howarth C."/>
            <person name="Imamovic A."/>
            <person name="Ireland A."/>
            <person name="Larimer J."/>
            <person name="McCowan C."/>
            <person name="Murphy C."/>
            <person name="Pearson M."/>
            <person name="Poon T.W."/>
            <person name="Priest M."/>
            <person name="Roberts A."/>
            <person name="Saif S."/>
            <person name="Shea T."/>
            <person name="Sisk P."/>
            <person name="Sykes S."/>
            <person name="Wortman J."/>
            <person name="Nusbaum C."/>
            <person name="Birren B."/>
        </authorList>
    </citation>
    <scope>NUCLEOTIDE SEQUENCE [LARGE SCALE GENOMIC DNA]</scope>
    <source>
        <strain evidence="2 3">CJ01A1</strain>
    </source>
</reference>
<gene>
    <name evidence="2" type="ORF">F441_05265</name>
</gene>
<dbReference type="EMBL" id="ANIX01001129">
    <property type="protein sequence ID" value="ETP21133.1"/>
    <property type="molecule type" value="Genomic_DNA"/>
</dbReference>
<name>W2XFG7_PHYNI</name>
<feature type="compositionally biased region" description="Basic and acidic residues" evidence="1">
    <location>
        <begin position="79"/>
        <end position="105"/>
    </location>
</feature>
<feature type="region of interest" description="Disordered" evidence="1">
    <location>
        <begin position="79"/>
        <end position="140"/>
    </location>
</feature>
<dbReference type="Proteomes" id="UP000018958">
    <property type="component" value="Unassembled WGS sequence"/>
</dbReference>
<comment type="caution">
    <text evidence="2">The sequence shown here is derived from an EMBL/GenBank/DDBJ whole genome shotgun (WGS) entry which is preliminary data.</text>
</comment>
<evidence type="ECO:0000313" key="3">
    <source>
        <dbReference type="Proteomes" id="UP000018958"/>
    </source>
</evidence>